<feature type="compositionally biased region" description="Polar residues" evidence="1">
    <location>
        <begin position="1"/>
        <end position="15"/>
    </location>
</feature>
<evidence type="ECO:0000256" key="1">
    <source>
        <dbReference type="SAM" id="MobiDB-lite"/>
    </source>
</evidence>
<reference evidence="2" key="1">
    <citation type="submission" date="2012-04" db="EMBL/GenBank/DDBJ databases">
        <title>The Genome Sequence of Loa loa.</title>
        <authorList>
            <consortium name="The Broad Institute Genome Sequencing Platform"/>
            <consortium name="Broad Institute Genome Sequencing Center for Infectious Disease"/>
            <person name="Nutman T.B."/>
            <person name="Fink D.L."/>
            <person name="Russ C."/>
            <person name="Young S."/>
            <person name="Zeng Q."/>
            <person name="Gargeya S."/>
            <person name="Alvarado L."/>
            <person name="Berlin A."/>
            <person name="Chapman S.B."/>
            <person name="Chen Z."/>
            <person name="Freedman E."/>
            <person name="Gellesch M."/>
            <person name="Goldberg J."/>
            <person name="Griggs A."/>
            <person name="Gujja S."/>
            <person name="Heilman E.R."/>
            <person name="Heiman D."/>
            <person name="Howarth C."/>
            <person name="Mehta T."/>
            <person name="Neiman D."/>
            <person name="Pearson M."/>
            <person name="Roberts A."/>
            <person name="Saif S."/>
            <person name="Shea T."/>
            <person name="Shenoy N."/>
            <person name="Sisk P."/>
            <person name="Stolte C."/>
            <person name="Sykes S."/>
            <person name="White J."/>
            <person name="Yandava C."/>
            <person name="Haas B."/>
            <person name="Henn M.R."/>
            <person name="Nusbaum C."/>
            <person name="Birren B."/>
        </authorList>
    </citation>
    <scope>NUCLEOTIDE SEQUENCE [LARGE SCALE GENOMIC DNA]</scope>
</reference>
<protein>
    <submittedName>
        <fullName evidence="2">Uncharacterized protein</fullName>
    </submittedName>
</protein>
<feature type="region of interest" description="Disordered" evidence="1">
    <location>
        <begin position="1"/>
        <end position="40"/>
    </location>
</feature>
<dbReference type="CTD" id="9945581"/>
<dbReference type="InParanoid" id="A0A1S0TUI3"/>
<evidence type="ECO:0000313" key="2">
    <source>
        <dbReference type="EMBL" id="EFO20334.1"/>
    </source>
</evidence>
<dbReference type="GeneID" id="9945581"/>
<name>A0A1S0TUI3_LOALO</name>
<accession>A0A1S0TUI3</accession>
<dbReference type="EMBL" id="JH712138">
    <property type="protein sequence ID" value="EFO20334.1"/>
    <property type="molecule type" value="Genomic_DNA"/>
</dbReference>
<sequence>MTGQQLKKTQPTNRLLSDLDEDSKTDEQLAPDAIAIQQVA</sequence>
<dbReference type="RefSeq" id="XP_003143736.1">
    <property type="nucleotide sequence ID" value="XM_003143688.1"/>
</dbReference>
<dbReference type="AlphaFoldDB" id="A0A1S0TUI3"/>
<gene>
    <name evidence="2" type="ORF">LOAG_08153</name>
</gene>
<dbReference type="KEGG" id="loa:LOAG_08153"/>
<organism evidence="2">
    <name type="scientific">Loa loa</name>
    <name type="common">Eye worm</name>
    <name type="synonym">Filaria loa</name>
    <dbReference type="NCBI Taxonomy" id="7209"/>
    <lineage>
        <taxon>Eukaryota</taxon>
        <taxon>Metazoa</taxon>
        <taxon>Ecdysozoa</taxon>
        <taxon>Nematoda</taxon>
        <taxon>Chromadorea</taxon>
        <taxon>Rhabditida</taxon>
        <taxon>Spirurina</taxon>
        <taxon>Spiruromorpha</taxon>
        <taxon>Filarioidea</taxon>
        <taxon>Onchocercidae</taxon>
        <taxon>Loa</taxon>
    </lineage>
</organism>
<proteinExistence type="predicted"/>